<keyword evidence="1" id="KW-0328">Glycosyltransferase</keyword>
<dbReference type="CDD" id="cd03801">
    <property type="entry name" value="GT4_PimA-like"/>
    <property type="match status" value="1"/>
</dbReference>
<evidence type="ECO:0000259" key="4">
    <source>
        <dbReference type="Pfam" id="PF13439"/>
    </source>
</evidence>
<dbReference type="Gene3D" id="3.40.50.2000">
    <property type="entry name" value="Glycogen Phosphorylase B"/>
    <property type="match status" value="2"/>
</dbReference>
<keyword evidence="2" id="KW-0808">Transferase</keyword>
<organism evidence="5 6">
    <name type="scientific">Solirubrobacter deserti</name>
    <dbReference type="NCBI Taxonomy" id="2282478"/>
    <lineage>
        <taxon>Bacteria</taxon>
        <taxon>Bacillati</taxon>
        <taxon>Actinomycetota</taxon>
        <taxon>Thermoleophilia</taxon>
        <taxon>Solirubrobacterales</taxon>
        <taxon>Solirubrobacteraceae</taxon>
        <taxon>Solirubrobacter</taxon>
    </lineage>
</organism>
<evidence type="ECO:0000259" key="3">
    <source>
        <dbReference type="Pfam" id="PF00534"/>
    </source>
</evidence>
<reference evidence="5" key="1">
    <citation type="submission" date="2022-10" db="EMBL/GenBank/DDBJ databases">
        <title>The WGS of Solirubrobacter sp. CPCC 204708.</title>
        <authorList>
            <person name="Jiang Z."/>
        </authorList>
    </citation>
    <scope>NUCLEOTIDE SEQUENCE</scope>
    <source>
        <strain evidence="5">CPCC 204708</strain>
    </source>
</reference>
<evidence type="ECO:0000313" key="6">
    <source>
        <dbReference type="Proteomes" id="UP001147700"/>
    </source>
</evidence>
<protein>
    <submittedName>
        <fullName evidence="5">Glycosyltransferase family 4 protein</fullName>
    </submittedName>
</protein>
<evidence type="ECO:0000313" key="5">
    <source>
        <dbReference type="EMBL" id="MDA0141285.1"/>
    </source>
</evidence>
<sequence>MRILTLSWEYPPIVEGGLARHVRKLSEQLVRDGHEVHVVTRGGGRLAEHEERHGVHVHRVREPEFPKDDLDAFIAWVDRMNEDMLAAGAELGSGSDLVHSHDWLVAAAARQLARRRRIPWLVTIHATEYGRHQGWVNKHPQSYIHGVEKRMARGADRLITCSAFMRAQVAEIYGVPRTKVTAIPNGIDPTDLQPVSDLPRLRAMFAAPDEKLVILVGRLVHEKGFHLALDALPGLIRRVGKVRFLIAGSGTAEAELKEQAERLGLMEHGTFIGWTGDDVLHSLYRIADLCLVPSIYEPFGLVALEAMASGCPTIVADTGGLREVVPRGRRAGLRFRASSVRSLERMAQQLLTDDELRDRLVAEASEHVLRFDWADVARQTAAVYERLVASRTTA</sequence>
<dbReference type="Proteomes" id="UP001147700">
    <property type="component" value="Unassembled WGS sequence"/>
</dbReference>
<dbReference type="InterPro" id="IPR028098">
    <property type="entry name" value="Glyco_trans_4-like_N"/>
</dbReference>
<dbReference type="InterPro" id="IPR050194">
    <property type="entry name" value="Glycosyltransferase_grp1"/>
</dbReference>
<dbReference type="PANTHER" id="PTHR45947">
    <property type="entry name" value="SULFOQUINOVOSYL TRANSFERASE SQD2"/>
    <property type="match status" value="1"/>
</dbReference>
<feature type="domain" description="Glycosyltransferase subfamily 4-like N-terminal" evidence="4">
    <location>
        <begin position="16"/>
        <end position="190"/>
    </location>
</feature>
<proteinExistence type="predicted"/>
<dbReference type="RefSeq" id="WP_202955173.1">
    <property type="nucleotide sequence ID" value="NZ_JAPCID010000053.1"/>
</dbReference>
<gene>
    <name evidence="5" type="ORF">OJ962_27555</name>
</gene>
<evidence type="ECO:0000256" key="2">
    <source>
        <dbReference type="ARBA" id="ARBA00022679"/>
    </source>
</evidence>
<dbReference type="SUPFAM" id="SSF53756">
    <property type="entry name" value="UDP-Glycosyltransferase/glycogen phosphorylase"/>
    <property type="match status" value="1"/>
</dbReference>
<comment type="caution">
    <text evidence="5">The sequence shown here is derived from an EMBL/GenBank/DDBJ whole genome shotgun (WGS) entry which is preliminary data.</text>
</comment>
<name>A0ABT4RRS6_9ACTN</name>
<keyword evidence="6" id="KW-1185">Reference proteome</keyword>
<dbReference type="Pfam" id="PF13439">
    <property type="entry name" value="Glyco_transf_4"/>
    <property type="match status" value="1"/>
</dbReference>
<evidence type="ECO:0000256" key="1">
    <source>
        <dbReference type="ARBA" id="ARBA00022676"/>
    </source>
</evidence>
<accession>A0ABT4RRS6</accession>
<feature type="domain" description="Glycosyl transferase family 1" evidence="3">
    <location>
        <begin position="208"/>
        <end position="365"/>
    </location>
</feature>
<dbReference type="EMBL" id="JAPCID010000053">
    <property type="protein sequence ID" value="MDA0141285.1"/>
    <property type="molecule type" value="Genomic_DNA"/>
</dbReference>
<dbReference type="PANTHER" id="PTHR45947:SF3">
    <property type="entry name" value="SULFOQUINOVOSYL TRANSFERASE SQD2"/>
    <property type="match status" value="1"/>
</dbReference>
<dbReference type="InterPro" id="IPR001296">
    <property type="entry name" value="Glyco_trans_1"/>
</dbReference>
<dbReference type="Pfam" id="PF00534">
    <property type="entry name" value="Glycos_transf_1"/>
    <property type="match status" value="1"/>
</dbReference>